<evidence type="ECO:0000313" key="3">
    <source>
        <dbReference type="Proteomes" id="UP000628984"/>
    </source>
</evidence>
<dbReference type="RefSeq" id="WP_189632592.1">
    <property type="nucleotide sequence ID" value="NZ_BMYQ01000001.1"/>
</dbReference>
<keyword evidence="1" id="KW-0472">Membrane</keyword>
<keyword evidence="1" id="KW-1133">Transmembrane helix</keyword>
<reference evidence="2" key="1">
    <citation type="journal article" date="2014" name="Int. J. Syst. Evol. Microbiol.">
        <title>Complete genome sequence of Corynebacterium casei LMG S-19264T (=DSM 44701T), isolated from a smear-ripened cheese.</title>
        <authorList>
            <consortium name="US DOE Joint Genome Institute (JGI-PGF)"/>
            <person name="Walter F."/>
            <person name="Albersmeier A."/>
            <person name="Kalinowski J."/>
            <person name="Ruckert C."/>
        </authorList>
    </citation>
    <scope>NUCLEOTIDE SEQUENCE</scope>
    <source>
        <strain evidence="2">KCTC 23714</strain>
    </source>
</reference>
<proteinExistence type="predicted"/>
<sequence length="72" mass="8324">MGPLACTTCRMIRRFVLAFGGGAFLAYQLTGTMPFQATASDEVWNGLMWVAVFFAFMSVFMRMRQMRARWKR</sequence>
<protein>
    <submittedName>
        <fullName evidence="2">Uncharacterized protein</fullName>
    </submittedName>
</protein>
<dbReference type="AlphaFoldDB" id="A0A918INZ9"/>
<feature type="transmembrane region" description="Helical" evidence="1">
    <location>
        <begin position="43"/>
        <end position="63"/>
    </location>
</feature>
<dbReference type="Proteomes" id="UP000628984">
    <property type="component" value="Unassembled WGS sequence"/>
</dbReference>
<name>A0A918INZ9_9RHOB</name>
<feature type="transmembrane region" description="Helical" evidence="1">
    <location>
        <begin position="12"/>
        <end position="31"/>
    </location>
</feature>
<reference evidence="2" key="2">
    <citation type="submission" date="2020-09" db="EMBL/GenBank/DDBJ databases">
        <authorList>
            <person name="Sun Q."/>
            <person name="Kim S."/>
        </authorList>
    </citation>
    <scope>NUCLEOTIDE SEQUENCE</scope>
    <source>
        <strain evidence="2">KCTC 23714</strain>
    </source>
</reference>
<keyword evidence="3" id="KW-1185">Reference proteome</keyword>
<gene>
    <name evidence="2" type="ORF">GCM10011452_09020</name>
</gene>
<organism evidence="2 3">
    <name type="scientific">Gemmobacter lanyuensis</name>
    <dbReference type="NCBI Taxonomy" id="1054497"/>
    <lineage>
        <taxon>Bacteria</taxon>
        <taxon>Pseudomonadati</taxon>
        <taxon>Pseudomonadota</taxon>
        <taxon>Alphaproteobacteria</taxon>
        <taxon>Rhodobacterales</taxon>
        <taxon>Paracoccaceae</taxon>
        <taxon>Gemmobacter</taxon>
    </lineage>
</organism>
<evidence type="ECO:0000313" key="2">
    <source>
        <dbReference type="EMBL" id="GGW23879.1"/>
    </source>
</evidence>
<comment type="caution">
    <text evidence="2">The sequence shown here is derived from an EMBL/GenBank/DDBJ whole genome shotgun (WGS) entry which is preliminary data.</text>
</comment>
<keyword evidence="1" id="KW-0812">Transmembrane</keyword>
<accession>A0A918INZ9</accession>
<evidence type="ECO:0000256" key="1">
    <source>
        <dbReference type="SAM" id="Phobius"/>
    </source>
</evidence>
<dbReference type="EMBL" id="BMYQ01000001">
    <property type="protein sequence ID" value="GGW23879.1"/>
    <property type="molecule type" value="Genomic_DNA"/>
</dbReference>